<feature type="signal peptide" evidence="3">
    <location>
        <begin position="1"/>
        <end position="21"/>
    </location>
</feature>
<gene>
    <name evidence="4" type="ORF">IAR55_003918</name>
</gene>
<protein>
    <recommendedName>
        <fullName evidence="6">Protein BIG1</fullName>
    </recommendedName>
</protein>
<keyword evidence="5" id="KW-1185">Reference proteome</keyword>
<reference evidence="4 5" key="1">
    <citation type="journal article" date="2024" name="bioRxiv">
        <title>Comparative genomics of Cryptococcus and Kwoniella reveals pathogenesis evolution and contrasting karyotype dynamics via intercentromeric recombination or chromosome fusion.</title>
        <authorList>
            <person name="Coelho M.A."/>
            <person name="David-Palma M."/>
            <person name="Shea T."/>
            <person name="Bowers K."/>
            <person name="McGinley-Smith S."/>
            <person name="Mohammad A.W."/>
            <person name="Gnirke A."/>
            <person name="Yurkov A.M."/>
            <person name="Nowrousian M."/>
            <person name="Sun S."/>
            <person name="Cuomo C.A."/>
            <person name="Heitman J."/>
        </authorList>
    </citation>
    <scope>NUCLEOTIDE SEQUENCE [LARGE SCALE GENOMIC DNA]</scope>
    <source>
        <strain evidence="4 5">CBS 13917</strain>
    </source>
</reference>
<feature type="compositionally biased region" description="Low complexity" evidence="1">
    <location>
        <begin position="194"/>
        <end position="217"/>
    </location>
</feature>
<proteinExistence type="predicted"/>
<evidence type="ECO:0008006" key="6">
    <source>
        <dbReference type="Google" id="ProtNLM"/>
    </source>
</evidence>
<evidence type="ECO:0000256" key="2">
    <source>
        <dbReference type="SAM" id="Phobius"/>
    </source>
</evidence>
<organism evidence="4 5">
    <name type="scientific">Kwoniella newhampshirensis</name>
    <dbReference type="NCBI Taxonomy" id="1651941"/>
    <lineage>
        <taxon>Eukaryota</taxon>
        <taxon>Fungi</taxon>
        <taxon>Dikarya</taxon>
        <taxon>Basidiomycota</taxon>
        <taxon>Agaricomycotina</taxon>
        <taxon>Tremellomycetes</taxon>
        <taxon>Tremellales</taxon>
        <taxon>Cryptococcaceae</taxon>
        <taxon>Kwoniella</taxon>
    </lineage>
</organism>
<keyword evidence="3" id="KW-0732">Signal</keyword>
<name>A0AAW0YLB1_9TREE</name>
<dbReference type="KEGG" id="kne:92181176"/>
<dbReference type="EMBL" id="JBCAWK010000007">
    <property type="protein sequence ID" value="KAK8853216.1"/>
    <property type="molecule type" value="Genomic_DNA"/>
</dbReference>
<feature type="region of interest" description="Disordered" evidence="1">
    <location>
        <begin position="171"/>
        <end position="229"/>
    </location>
</feature>
<evidence type="ECO:0000313" key="4">
    <source>
        <dbReference type="EMBL" id="KAK8853216.1"/>
    </source>
</evidence>
<comment type="caution">
    <text evidence="4">The sequence shown here is derived from an EMBL/GenBank/DDBJ whole genome shotgun (WGS) entry which is preliminary data.</text>
</comment>
<sequence>MRTSVALSFLSAAVLTAPTLAFKDTSPLLLWASDPSQAFEVAAKALAGSGLVDANEVYDKISSLGCDWETVVLVHVDELHDSRLSELSFPSHDAHLHIPYLVKPNRRSLDTRVDEWAETCGAEVVTSFNEAKGKSLIKLETTADGAMPTLPSDLASPHLVLVTGYRSSHTYEKKQERPFPTHITSSTTHHRTRTATSTSSRTSLSASSATSTSTASSRPHHNSTIPTGGPLLERVQLLTTPIITSLLITFGLFLPIAAFGVSALAGIQVPPRMMEIGKGLVVDKGRKDQ</sequence>
<accession>A0AAW0YLB1</accession>
<dbReference type="AlphaFoldDB" id="A0AAW0YLB1"/>
<evidence type="ECO:0000256" key="3">
    <source>
        <dbReference type="SAM" id="SignalP"/>
    </source>
</evidence>
<dbReference type="Proteomes" id="UP001388673">
    <property type="component" value="Unassembled WGS sequence"/>
</dbReference>
<dbReference type="RefSeq" id="XP_066802402.1">
    <property type="nucleotide sequence ID" value="XM_066947023.1"/>
</dbReference>
<keyword evidence="2" id="KW-0472">Membrane</keyword>
<feature type="chain" id="PRO_5043373707" description="Protein BIG1" evidence="3">
    <location>
        <begin position="22"/>
        <end position="289"/>
    </location>
</feature>
<feature type="transmembrane region" description="Helical" evidence="2">
    <location>
        <begin position="242"/>
        <end position="267"/>
    </location>
</feature>
<dbReference type="GeneID" id="92181176"/>
<evidence type="ECO:0000256" key="1">
    <source>
        <dbReference type="SAM" id="MobiDB-lite"/>
    </source>
</evidence>
<keyword evidence="2" id="KW-0812">Transmembrane</keyword>
<keyword evidence="2" id="KW-1133">Transmembrane helix</keyword>
<evidence type="ECO:0000313" key="5">
    <source>
        <dbReference type="Proteomes" id="UP001388673"/>
    </source>
</evidence>